<evidence type="ECO:0000256" key="5">
    <source>
        <dbReference type="ARBA" id="ARBA00022691"/>
    </source>
</evidence>
<dbReference type="InterPro" id="IPR029063">
    <property type="entry name" value="SAM-dependent_MTases_sf"/>
</dbReference>
<sequence length="392" mass="44476">MDTGNEEDRVKTRTLNAYYGYSRSARQSLIEPRIKQYQSLSPANQAVVSDIIPPKIDALESCIRVNSLFFTEVANGASELFEAPDVNCWTPATVTDEEKMLATLKQITREWTLEGYRERNQSFILLTRALCMLFPLLDRQIEFGPLEPGDIDLTEVIPNDIIQQPQESRRSIRVLVPGCGLGRLPFEIFLRGFEVQGNEVSYHMLFAASYFLHSGITEQRKIHPFIHTTSHTKSRYDQLRSVPVPDINPTFVDFDSDYLGGMSMAAGSFDDVYGKHNKPSNALNYDVIVSCFFIDTSANILQTLRTMHHALKPGGFLINFGPLLWHFEGHTSDELTFSGGLEFTRDEVWTLLTRTGFQVVCSRSDIKCAYTANERAMGRFIYNCEFFVAVKV</sequence>
<keyword evidence="3" id="KW-0489">Methyltransferase</keyword>
<keyword evidence="7" id="KW-1185">Reference proteome</keyword>
<dbReference type="SMART" id="SM01296">
    <property type="entry name" value="N2227"/>
    <property type="match status" value="1"/>
</dbReference>
<evidence type="ECO:0000256" key="1">
    <source>
        <dbReference type="ARBA" id="ARBA00010086"/>
    </source>
</evidence>
<accession>A0A1E3PJ43</accession>
<gene>
    <name evidence="6" type="ORF">NADFUDRAFT_51540</name>
</gene>
<evidence type="ECO:0000256" key="2">
    <source>
        <dbReference type="ARBA" id="ARBA00012003"/>
    </source>
</evidence>
<dbReference type="PANTHER" id="PTHR12303">
    <property type="entry name" value="CARNOSINE N-METHYLTRANSFERASE"/>
    <property type="match status" value="1"/>
</dbReference>
<evidence type="ECO:0000313" key="6">
    <source>
        <dbReference type="EMBL" id="ODQ64942.1"/>
    </source>
</evidence>
<dbReference type="EC" id="2.1.1.22" evidence="2"/>
<dbReference type="EMBL" id="KV454410">
    <property type="protein sequence ID" value="ODQ64942.1"/>
    <property type="molecule type" value="Genomic_DNA"/>
</dbReference>
<keyword evidence="4" id="KW-0808">Transferase</keyword>
<protein>
    <recommendedName>
        <fullName evidence="2">carnosine N-methyltransferase</fullName>
        <ecNumber evidence="2">2.1.1.22</ecNumber>
    </recommendedName>
</protein>
<dbReference type="STRING" id="857566.A0A1E3PJ43"/>
<dbReference type="GO" id="GO:0032259">
    <property type="term" value="P:methylation"/>
    <property type="evidence" value="ECO:0007669"/>
    <property type="project" value="UniProtKB-KW"/>
</dbReference>
<dbReference type="Gene3D" id="3.40.50.150">
    <property type="entry name" value="Vaccinia Virus protein VP39"/>
    <property type="match status" value="1"/>
</dbReference>
<proteinExistence type="inferred from homology"/>
<comment type="similarity">
    <text evidence="1">Belongs to the carnosine N-methyltransferase family.</text>
</comment>
<dbReference type="GO" id="GO:0030735">
    <property type="term" value="F:carnosine N-methyltransferase activity"/>
    <property type="evidence" value="ECO:0007669"/>
    <property type="project" value="UniProtKB-EC"/>
</dbReference>
<dbReference type="AlphaFoldDB" id="A0A1E3PJ43"/>
<dbReference type="Pfam" id="PF07942">
    <property type="entry name" value="CARME"/>
    <property type="match status" value="1"/>
</dbReference>
<evidence type="ECO:0000313" key="7">
    <source>
        <dbReference type="Proteomes" id="UP000095009"/>
    </source>
</evidence>
<evidence type="ECO:0000256" key="3">
    <source>
        <dbReference type="ARBA" id="ARBA00022603"/>
    </source>
</evidence>
<dbReference type="SUPFAM" id="SSF53335">
    <property type="entry name" value="S-adenosyl-L-methionine-dependent methyltransferases"/>
    <property type="match status" value="1"/>
</dbReference>
<reference evidence="6 7" key="1">
    <citation type="journal article" date="2016" name="Proc. Natl. Acad. Sci. U.S.A.">
        <title>Comparative genomics of biotechnologically important yeasts.</title>
        <authorList>
            <person name="Riley R."/>
            <person name="Haridas S."/>
            <person name="Wolfe K.H."/>
            <person name="Lopes M.R."/>
            <person name="Hittinger C.T."/>
            <person name="Goeker M."/>
            <person name="Salamov A.A."/>
            <person name="Wisecaver J.H."/>
            <person name="Long T.M."/>
            <person name="Calvey C.H."/>
            <person name="Aerts A.L."/>
            <person name="Barry K.W."/>
            <person name="Choi C."/>
            <person name="Clum A."/>
            <person name="Coughlan A.Y."/>
            <person name="Deshpande S."/>
            <person name="Douglass A.P."/>
            <person name="Hanson S.J."/>
            <person name="Klenk H.-P."/>
            <person name="LaButti K.M."/>
            <person name="Lapidus A."/>
            <person name="Lindquist E.A."/>
            <person name="Lipzen A.M."/>
            <person name="Meier-Kolthoff J.P."/>
            <person name="Ohm R.A."/>
            <person name="Otillar R.P."/>
            <person name="Pangilinan J.L."/>
            <person name="Peng Y."/>
            <person name="Rokas A."/>
            <person name="Rosa C.A."/>
            <person name="Scheuner C."/>
            <person name="Sibirny A.A."/>
            <person name="Slot J.C."/>
            <person name="Stielow J.B."/>
            <person name="Sun H."/>
            <person name="Kurtzman C.P."/>
            <person name="Blackwell M."/>
            <person name="Grigoriev I.V."/>
            <person name="Jeffries T.W."/>
        </authorList>
    </citation>
    <scope>NUCLEOTIDE SEQUENCE [LARGE SCALE GENOMIC DNA]</scope>
    <source>
        <strain evidence="6 7">DSM 6958</strain>
    </source>
</reference>
<keyword evidence="5" id="KW-0949">S-adenosyl-L-methionine</keyword>
<dbReference type="InterPro" id="IPR012901">
    <property type="entry name" value="CARME"/>
</dbReference>
<name>A0A1E3PJ43_9ASCO</name>
<dbReference type="Proteomes" id="UP000095009">
    <property type="component" value="Unassembled WGS sequence"/>
</dbReference>
<organism evidence="6 7">
    <name type="scientific">Nadsonia fulvescens var. elongata DSM 6958</name>
    <dbReference type="NCBI Taxonomy" id="857566"/>
    <lineage>
        <taxon>Eukaryota</taxon>
        <taxon>Fungi</taxon>
        <taxon>Dikarya</taxon>
        <taxon>Ascomycota</taxon>
        <taxon>Saccharomycotina</taxon>
        <taxon>Dipodascomycetes</taxon>
        <taxon>Dipodascales</taxon>
        <taxon>Dipodascales incertae sedis</taxon>
        <taxon>Nadsonia</taxon>
    </lineage>
</organism>
<dbReference type="PANTHER" id="PTHR12303:SF6">
    <property type="entry name" value="CARNOSINE N-METHYLTRANSFERASE"/>
    <property type="match status" value="1"/>
</dbReference>
<evidence type="ECO:0000256" key="4">
    <source>
        <dbReference type="ARBA" id="ARBA00022679"/>
    </source>
</evidence>
<dbReference type="OrthoDB" id="978at2759"/>